<dbReference type="GO" id="GO:0003697">
    <property type="term" value="F:single-stranded DNA binding"/>
    <property type="evidence" value="ECO:0007669"/>
    <property type="project" value="InterPro"/>
</dbReference>
<feature type="region of interest" description="Disordered" evidence="2">
    <location>
        <begin position="101"/>
        <end position="126"/>
    </location>
</feature>
<dbReference type="InterPro" id="IPR000424">
    <property type="entry name" value="Primosome_PriB/ssb"/>
</dbReference>
<dbReference type="Pfam" id="PF00436">
    <property type="entry name" value="SSB"/>
    <property type="match status" value="1"/>
</dbReference>
<dbReference type="NCBIfam" id="TIGR00621">
    <property type="entry name" value="ssb"/>
    <property type="match status" value="1"/>
</dbReference>
<dbReference type="HAMAP" id="MF_00984">
    <property type="entry name" value="SSB"/>
    <property type="match status" value="1"/>
</dbReference>
<dbReference type="PANTHER" id="PTHR10302">
    <property type="entry name" value="SINGLE-STRANDED DNA-BINDING PROTEIN"/>
    <property type="match status" value="1"/>
</dbReference>
<feature type="compositionally biased region" description="Acidic residues" evidence="2">
    <location>
        <begin position="117"/>
        <end position="126"/>
    </location>
</feature>
<evidence type="ECO:0000256" key="1">
    <source>
        <dbReference type="ARBA" id="ARBA00023125"/>
    </source>
</evidence>
<dbReference type="AlphaFoldDB" id="M1PPT8"/>
<dbReference type="Gene3D" id="2.40.50.140">
    <property type="entry name" value="Nucleic acid-binding proteins"/>
    <property type="match status" value="1"/>
</dbReference>
<dbReference type="PANTHER" id="PTHR10302:SF27">
    <property type="entry name" value="SINGLE-STRANDED DNA-BINDING PROTEIN"/>
    <property type="match status" value="1"/>
</dbReference>
<accession>M1PPT8</accession>
<dbReference type="CDD" id="cd04496">
    <property type="entry name" value="SSB_OBF"/>
    <property type="match status" value="1"/>
</dbReference>
<name>M1PPT8_9ZZZZ</name>
<proteinExistence type="inferred from homology"/>
<dbReference type="GO" id="GO:0006260">
    <property type="term" value="P:DNA replication"/>
    <property type="evidence" value="ECO:0007669"/>
    <property type="project" value="InterPro"/>
</dbReference>
<keyword evidence="1 3" id="KW-0238">DNA-binding</keyword>
<dbReference type="PIRSF" id="PIRSF002070">
    <property type="entry name" value="SSB"/>
    <property type="match status" value="1"/>
</dbReference>
<organism evidence="3">
    <name type="scientific">uncultured organism</name>
    <dbReference type="NCBI Taxonomy" id="155900"/>
    <lineage>
        <taxon>unclassified sequences</taxon>
        <taxon>environmental samples</taxon>
    </lineage>
</organism>
<reference evidence="3" key="1">
    <citation type="journal article" date="2013" name="Syst. Appl. Microbiol.">
        <title>New insights into the archaeal diversity of a hypersaline microbial mat obtained by a metagenomic approach.</title>
        <authorList>
            <person name="Lopez-Lopez A."/>
            <person name="Richter M."/>
            <person name="Pena A."/>
            <person name="Tamames J."/>
            <person name="Rossello-Mora R."/>
        </authorList>
    </citation>
    <scope>NUCLEOTIDE SEQUENCE</scope>
</reference>
<dbReference type="InterPro" id="IPR011344">
    <property type="entry name" value="ssDNA-bd"/>
</dbReference>
<dbReference type="PROSITE" id="PS50935">
    <property type="entry name" value="SSB"/>
    <property type="match status" value="1"/>
</dbReference>
<gene>
    <name evidence="3" type="ORF">FLSS-17_0043</name>
</gene>
<evidence type="ECO:0000256" key="2">
    <source>
        <dbReference type="SAM" id="MobiDB-lite"/>
    </source>
</evidence>
<sequence>MQGINQVVISGNLTDTPDLEYTKNGKAYTSVTLAVNSFGEDEATFIPVQVWGDQAENVAQYLDKGSGAEVVGRLDVSSYQEDGEYKDFTRVVARRVNFLGSTDNNVNQGDSGGDDLPNLDDEEIPL</sequence>
<dbReference type="InterPro" id="IPR012340">
    <property type="entry name" value="NA-bd_OB-fold"/>
</dbReference>
<evidence type="ECO:0000313" key="3">
    <source>
        <dbReference type="EMBL" id="AGF93135.1"/>
    </source>
</evidence>
<protein>
    <submittedName>
        <fullName evidence="3">Primosome PriB/single-strand DNA-binding</fullName>
    </submittedName>
</protein>
<dbReference type="EMBL" id="JX684082">
    <property type="protein sequence ID" value="AGF93135.1"/>
    <property type="molecule type" value="Genomic_DNA"/>
</dbReference>
<dbReference type="GO" id="GO:0009295">
    <property type="term" value="C:nucleoid"/>
    <property type="evidence" value="ECO:0007669"/>
    <property type="project" value="TreeGrafter"/>
</dbReference>
<dbReference type="SUPFAM" id="SSF50249">
    <property type="entry name" value="Nucleic acid-binding proteins"/>
    <property type="match status" value="1"/>
</dbReference>